<feature type="compositionally biased region" description="Gly residues" evidence="1">
    <location>
        <begin position="89"/>
        <end position="103"/>
    </location>
</feature>
<dbReference type="PANTHER" id="PTHR12338">
    <property type="entry name" value="AUTOTRANSPORTER"/>
    <property type="match status" value="1"/>
</dbReference>
<dbReference type="SMART" id="SM00869">
    <property type="entry name" value="Autotransporter"/>
    <property type="match status" value="1"/>
</dbReference>
<dbReference type="InterPro" id="IPR006315">
    <property type="entry name" value="OM_autotransptr_brl_dom"/>
</dbReference>
<protein>
    <submittedName>
        <fullName evidence="3">Autotransporter outer membrane beta-barrel domain-containing protein</fullName>
    </submittedName>
</protein>
<dbReference type="NCBIfam" id="TIGR01414">
    <property type="entry name" value="autotrans_barl"/>
    <property type="match status" value="1"/>
</dbReference>
<dbReference type="Gene3D" id="2.160.20.20">
    <property type="match status" value="1"/>
</dbReference>
<dbReference type="InterPro" id="IPR036709">
    <property type="entry name" value="Autotransporte_beta_dom_sf"/>
</dbReference>
<accession>A0ABY9S562</accession>
<dbReference type="InterPro" id="IPR011050">
    <property type="entry name" value="Pectin_lyase_fold/virulence"/>
</dbReference>
<dbReference type="PROSITE" id="PS51208">
    <property type="entry name" value="AUTOTRANSPORTER"/>
    <property type="match status" value="1"/>
</dbReference>
<dbReference type="CDD" id="cd01344">
    <property type="entry name" value="PL2_Passenger_AT"/>
    <property type="match status" value="1"/>
</dbReference>
<proteinExistence type="predicted"/>
<name>A0ABY9S562_9ENTR</name>
<dbReference type="InterPro" id="IPR012332">
    <property type="entry name" value="Autotransporter_pectin_lyase_C"/>
</dbReference>
<feature type="region of interest" description="Disordered" evidence="1">
    <location>
        <begin position="748"/>
        <end position="790"/>
    </location>
</feature>
<evidence type="ECO:0000313" key="4">
    <source>
        <dbReference type="Proteomes" id="UP001246690"/>
    </source>
</evidence>
<evidence type="ECO:0000313" key="3">
    <source>
        <dbReference type="EMBL" id="WMY72266.1"/>
    </source>
</evidence>
<dbReference type="Proteomes" id="UP001246690">
    <property type="component" value="Chromosome"/>
</dbReference>
<evidence type="ECO:0000259" key="2">
    <source>
        <dbReference type="PROSITE" id="PS51208"/>
    </source>
</evidence>
<dbReference type="PANTHER" id="PTHR12338:SF5">
    <property type="entry name" value="ANTIGEN 43-RELATED"/>
    <property type="match status" value="1"/>
</dbReference>
<feature type="compositionally biased region" description="Gly residues" evidence="1">
    <location>
        <begin position="122"/>
        <end position="139"/>
    </location>
</feature>
<dbReference type="EMBL" id="CP133838">
    <property type="protein sequence ID" value="WMY72266.1"/>
    <property type="molecule type" value="Genomic_DNA"/>
</dbReference>
<feature type="compositionally biased region" description="Gly residues" evidence="1">
    <location>
        <begin position="67"/>
        <end position="81"/>
    </location>
</feature>
<keyword evidence="4" id="KW-1185">Reference proteome</keyword>
<dbReference type="InterPro" id="IPR043990">
    <property type="entry name" value="AC_1"/>
</dbReference>
<gene>
    <name evidence="3" type="ORF">RHD99_12230</name>
</gene>
<organism evidence="3 4">
    <name type="scientific">Buttiauxella selenatireducens</name>
    <dbReference type="NCBI Taxonomy" id="3073902"/>
    <lineage>
        <taxon>Bacteria</taxon>
        <taxon>Pseudomonadati</taxon>
        <taxon>Pseudomonadota</taxon>
        <taxon>Gammaproteobacteria</taxon>
        <taxon>Enterobacterales</taxon>
        <taxon>Enterobacteriaceae</taxon>
        <taxon>Buttiauxella</taxon>
    </lineage>
</organism>
<dbReference type="Gene3D" id="2.40.128.130">
    <property type="entry name" value="Autotransporter beta-domain"/>
    <property type="match status" value="1"/>
</dbReference>
<dbReference type="RefSeq" id="WP_309874118.1">
    <property type="nucleotide sequence ID" value="NZ_CP133838.1"/>
</dbReference>
<dbReference type="Pfam" id="PF03797">
    <property type="entry name" value="Autotransporter"/>
    <property type="match status" value="1"/>
</dbReference>
<reference evidence="3 4" key="1">
    <citation type="submission" date="2023-09" db="EMBL/GenBank/DDBJ databases">
        <title>Buttiauxella selenatireducens sp. nov., isolated from the rhizosphere of Cardamine hupingshanesis.</title>
        <authorList>
            <person name="Zhang S."/>
            <person name="Xu Z."/>
            <person name="Wang H."/>
            <person name="Guo Y."/>
        </authorList>
    </citation>
    <scope>NUCLEOTIDE SEQUENCE [LARGE SCALE GENOMIC DNA]</scope>
    <source>
        <strain evidence="3 4">R73</strain>
    </source>
</reference>
<feature type="domain" description="Autotransporter" evidence="2">
    <location>
        <begin position="831"/>
        <end position="1119"/>
    </location>
</feature>
<dbReference type="SUPFAM" id="SSF103515">
    <property type="entry name" value="Autotransporter"/>
    <property type="match status" value="1"/>
</dbReference>
<feature type="region of interest" description="Disordered" evidence="1">
    <location>
        <begin position="67"/>
        <end position="139"/>
    </location>
</feature>
<dbReference type="InterPro" id="IPR050909">
    <property type="entry name" value="Bact_Autotransporter_VF"/>
</dbReference>
<evidence type="ECO:0000256" key="1">
    <source>
        <dbReference type="SAM" id="MobiDB-lite"/>
    </source>
</evidence>
<dbReference type="InterPro" id="IPR005546">
    <property type="entry name" value="Autotransporte_beta"/>
</dbReference>
<dbReference type="Pfam" id="PF18883">
    <property type="entry name" value="AC_1"/>
    <property type="match status" value="1"/>
</dbReference>
<sequence>MSNIVRKTSTDRPCTQHSNIIRAKKFTWLGSVFTFLVVTSLTITDAYAGGDGAPSVTAGGAGSQLTGGGGGGGGASTGGDGSVNDGKGTDGQGGTAAGLGGDPGMRLTTSQTLSADVAGVNGSNGGRPGQGGGGGGGGSGIMVSGNTSLTILGAKVTGGAGGVGGPDAFDVGSGGGGAGVVTGGNLLLTGSGATISGGAGGTGGSAGGGGGTGVVMTGRMANTLTNEGNTITGGVGGRGNAGGGGGAAVVTNSNVTNLTGGVITGGDGGLLPSASISASGGGGAGILTSGNGQNTVLVVNKGVISGGNGGPSFAFGNSGPGGAGEGGAKGGNATNSWLGDGGAGVKGAYLSIINAGAINGGMSGNPLFGSSAQRQANAVEFTDGVNQLELQAGWSFAGNVVGMTGSTNTLVLGGDTTQPQGTGATVFDVTQLAPTGGNGQFQGFSAFQKTGASTWQLTGTTTQVTPWKVSQGTLSISADEALGDVSGVLTLLNNATLATTASISTARDLVLGQGGGNIDVVSSTGLAFAGTVSGPGSLTKSGDGSLTLSGNTLWTGDTRIEGGELVLDGSNGGAQLVSNIIGQDNTALSLRNGATLTGWIDPTDVSIDSASTWNMTADSLVDDVSLAGTINVVAPSALPMTAGRTLTASNWNGQSGTVVLNTVLGDDASVTDKIVVNGNTSGNTFLKVNNAGGNGAYTLNGIRVVEVKGLSDGTFAKSGRIVGGVYDYSLEKKGADWFLTNLRVEPPVVPETPKTPETPETPVTPGQPVAPGTPETPANPVIPKTPDAPGTPVIRPETASYTANLVAANTLFNTRLHDRLGEPQYTDALTGEKKVTSLWLRQVGGHNRWKDTSGQINTQSNRYVIQMGGDIAQWSQDELQRWHLGVMGGYGHNSSNSRSHVTGYHSDGTVSGYSAGLYATWYQNDETKQGMYLDSWAQYSWFDNDVKGQDIQSESYKSSGMTASLEAGYTHKLGEYTGSQGSLNEWFIQPQAQVIWMGVTADDHRESNGTHVSGEGDNNVQTRLGVRTFLKGHNKIDDGKNRTFQPFVEVNWIHNTEKYGTRMDAVSFNQAGAQDVGEIKTGVEGQLNRNLNLWGNVGVQVGDKGYSDTAAMVGVKYSF</sequence>
<dbReference type="SUPFAM" id="SSF51126">
    <property type="entry name" value="Pectin lyase-like"/>
    <property type="match status" value="1"/>
</dbReference>